<dbReference type="InterPro" id="IPR036875">
    <property type="entry name" value="Znf_CCHC_sf"/>
</dbReference>
<evidence type="ECO:0000313" key="4">
    <source>
        <dbReference type="Proteomes" id="UP000479710"/>
    </source>
</evidence>
<dbReference type="Proteomes" id="UP000479710">
    <property type="component" value="Unassembled WGS sequence"/>
</dbReference>
<protein>
    <recommendedName>
        <fullName evidence="2">CCHC-type domain-containing protein</fullName>
    </recommendedName>
</protein>
<dbReference type="AlphaFoldDB" id="A0A6G1EFL2"/>
<dbReference type="InterPro" id="IPR001878">
    <property type="entry name" value="Znf_CCHC"/>
</dbReference>
<reference evidence="3 4" key="1">
    <citation type="submission" date="2019-11" db="EMBL/GenBank/DDBJ databases">
        <title>Whole genome sequence of Oryza granulata.</title>
        <authorList>
            <person name="Li W."/>
        </authorList>
    </citation>
    <scope>NUCLEOTIDE SEQUENCE [LARGE SCALE GENOMIC DNA]</scope>
    <source>
        <strain evidence="4">cv. Menghai</strain>
        <tissue evidence="3">Leaf</tissue>
    </source>
</reference>
<evidence type="ECO:0000256" key="1">
    <source>
        <dbReference type="PROSITE-ProRule" id="PRU00047"/>
    </source>
</evidence>
<dbReference type="SMART" id="SM00343">
    <property type="entry name" value="ZnF_C2HC"/>
    <property type="match status" value="1"/>
</dbReference>
<comment type="caution">
    <text evidence="3">The sequence shown here is derived from an EMBL/GenBank/DDBJ whole genome shotgun (WGS) entry which is preliminary data.</text>
</comment>
<dbReference type="PROSITE" id="PS50158">
    <property type="entry name" value="ZF_CCHC"/>
    <property type="match status" value="1"/>
</dbReference>
<keyword evidence="1" id="KW-0863">Zinc-finger</keyword>
<evidence type="ECO:0000313" key="3">
    <source>
        <dbReference type="EMBL" id="KAF0923537.1"/>
    </source>
</evidence>
<gene>
    <name evidence="3" type="ORF">E2562_006419</name>
</gene>
<dbReference type="GO" id="GO:0003676">
    <property type="term" value="F:nucleic acid binding"/>
    <property type="evidence" value="ECO:0007669"/>
    <property type="project" value="InterPro"/>
</dbReference>
<keyword evidence="4" id="KW-1185">Reference proteome</keyword>
<organism evidence="3 4">
    <name type="scientific">Oryza meyeriana var. granulata</name>
    <dbReference type="NCBI Taxonomy" id="110450"/>
    <lineage>
        <taxon>Eukaryota</taxon>
        <taxon>Viridiplantae</taxon>
        <taxon>Streptophyta</taxon>
        <taxon>Embryophyta</taxon>
        <taxon>Tracheophyta</taxon>
        <taxon>Spermatophyta</taxon>
        <taxon>Magnoliopsida</taxon>
        <taxon>Liliopsida</taxon>
        <taxon>Poales</taxon>
        <taxon>Poaceae</taxon>
        <taxon>BOP clade</taxon>
        <taxon>Oryzoideae</taxon>
        <taxon>Oryzeae</taxon>
        <taxon>Oryzinae</taxon>
        <taxon>Oryza</taxon>
        <taxon>Oryza meyeriana</taxon>
    </lineage>
</organism>
<dbReference type="Pfam" id="PF00098">
    <property type="entry name" value="zf-CCHC"/>
    <property type="match status" value="1"/>
</dbReference>
<accession>A0A6G1EFL2</accession>
<dbReference type="Gene3D" id="4.10.60.10">
    <property type="entry name" value="Zinc finger, CCHC-type"/>
    <property type="match status" value="1"/>
</dbReference>
<keyword evidence="1" id="KW-0862">Zinc</keyword>
<feature type="domain" description="CCHC-type" evidence="2">
    <location>
        <begin position="38"/>
        <end position="53"/>
    </location>
</feature>
<proteinExistence type="predicted"/>
<evidence type="ECO:0000259" key="2">
    <source>
        <dbReference type="PROSITE" id="PS50158"/>
    </source>
</evidence>
<sequence>MRAEWEAKFAEEKKSNEAFGSNAKKKYRGKFDKSKIDCRRCGKFGHFADECEEPKKKVMEGVAQLVIAEADDEPTLLWNVTR</sequence>
<name>A0A6G1EFL2_9ORYZ</name>
<dbReference type="SUPFAM" id="SSF57756">
    <property type="entry name" value="Retrovirus zinc finger-like domains"/>
    <property type="match status" value="1"/>
</dbReference>
<dbReference type="GO" id="GO:0008270">
    <property type="term" value="F:zinc ion binding"/>
    <property type="evidence" value="ECO:0007669"/>
    <property type="project" value="UniProtKB-KW"/>
</dbReference>
<dbReference type="OrthoDB" id="689689at2759"/>
<keyword evidence="1" id="KW-0479">Metal-binding</keyword>
<dbReference type="EMBL" id="SPHZ02000003">
    <property type="protein sequence ID" value="KAF0923537.1"/>
    <property type="molecule type" value="Genomic_DNA"/>
</dbReference>